<evidence type="ECO:0000256" key="8">
    <source>
        <dbReference type="SAM" id="SignalP"/>
    </source>
</evidence>
<dbReference type="PANTHER" id="PTHR11884">
    <property type="entry name" value="SELECTIN LIGAND RELATED"/>
    <property type="match status" value="1"/>
</dbReference>
<reference evidence="10 11" key="1">
    <citation type="journal article" date="2018" name="Plant J.">
        <title>Genome sequences of Chlorella sorokiniana UTEX 1602 and Micractinium conductrix SAG 241.80: implications to maltose excretion by a green alga.</title>
        <authorList>
            <person name="Arriola M.B."/>
            <person name="Velmurugan N."/>
            <person name="Zhang Y."/>
            <person name="Plunkett M.H."/>
            <person name="Hondzo H."/>
            <person name="Barney B.M."/>
        </authorList>
    </citation>
    <scope>NUCLEOTIDE SEQUENCE [LARGE SCALE GENOMIC DNA]</scope>
    <source>
        <strain evidence="11">UTEX 1602</strain>
    </source>
</reference>
<proteinExistence type="predicted"/>
<evidence type="ECO:0000256" key="4">
    <source>
        <dbReference type="ARBA" id="ARBA00022737"/>
    </source>
</evidence>
<gene>
    <name evidence="10" type="ORF">C2E21_4737</name>
</gene>
<feature type="chain" id="PRO_5015118157" evidence="8">
    <location>
        <begin position="24"/>
        <end position="1454"/>
    </location>
</feature>
<keyword evidence="6" id="KW-0472">Membrane</keyword>
<name>A0A2P6TRS8_CHLSO</name>
<protein>
    <submittedName>
        <fullName evidence="10">Golgi apparatus</fullName>
    </submittedName>
</protein>
<evidence type="ECO:0000256" key="2">
    <source>
        <dbReference type="ARBA" id="ARBA00022692"/>
    </source>
</evidence>
<dbReference type="OrthoDB" id="2015434at2759"/>
<keyword evidence="11" id="KW-1185">Reference proteome</keyword>
<dbReference type="GO" id="GO:0016787">
    <property type="term" value="F:hydrolase activity"/>
    <property type="evidence" value="ECO:0007669"/>
    <property type="project" value="InterPro"/>
</dbReference>
<dbReference type="PANTHER" id="PTHR11884:SF1">
    <property type="entry name" value="GOLGI APPARATUS PROTEIN 1"/>
    <property type="match status" value="1"/>
</dbReference>
<comment type="caution">
    <text evidence="10">The sequence shown here is derived from an EMBL/GenBank/DDBJ whole genome shotgun (WGS) entry which is preliminary data.</text>
</comment>
<sequence length="1454" mass="159763">MRAATRVLKVALCCLLLVAACKAADDNKPAAAAGQGAQKGGPAEKKPLTRKERDELLKKKLQLVIAAVKQNRTDTSKVEVESDVVEEAPEAKLWAGYGDLAVAGACEDEIARLCRKVEPGEGRLEDCLTHQLEEEEEGDAKGPSVSEGCRQELAAFKADRASNVNKDLALAKACRDDIKKYCKKVGPGGDPLELLDCLRRSKKKLSDKCEARVFEEQEEEAKDWRVDARLQAACKDDAEKLCDDVDEDEEGATTECLLTKVPQLSALCRDQLKRVMVQRSDDIRLERPLLRACSRDMRRFCKDVEMGEGRMEACLQDHREEDSFSDRCREALEERMERQAADYELNYGLREYCAEDIEELCKEQREAIAMAEGFGADAQVITCLETQRDRIRNKRCREEVKRQLKHEAEDIRFDHALATACHKDVKERCAGVAPGSARVIACLQEHREQLSPQCGARLFQHEVRLAEDIDFKYPLRRACVVEIELLCKDVPHGHARVVRCLQDNIESEEMSEECRAEVKKDELKAGTDFRLNVRLTKACTPDVQQLCKDAAKACEGRMCGGVVLECLQDKLDQVQAEDCRTEVLRQVKAQATDYRASATGRGACAADVQRFCRDVEPGGGRTHACLRQHMNELSERCRKTELRLMVLQAGDIRLRPQLWAACTEEVAVFCKGVEPGKGRVYKCLSESMGKPGFGEECRQAVSERIAAAQTDYRLDYGVGTSCQADAAKHCAQEMTVGKGQVLRCLVAHYKQLGGSCQDELSRGVRRALWAFKLGAPLTKVCDSDVLAVCPGSGQQGSMFKMGSVGTCLSKAVAGGTQLTDGCKALVLVAAPRDARSIVADSASSVEAVALRVAEIVKKAGLSSALVNQQKSGLGAITITGWVAFASLTSLVVLLLALAAFGAWHFVRSGRQQHRYSRAAAQTDAKLKFKEDGTLKIVFFTDTHTAESAEKDKKTKELMTNVLKAEQAEGGVDLVMFGGDQVTGLDWLIIQEPNFYEYHWKKLVQPVLDAKVPFLNTLGNHDGEADLTRHEIQELVKATSPLSLAQAGPANITGAANYHVDIYDSEGKEVVGRLWVLDSMDRSCMDVGAGWGCVANDTNAWFTEEAAKLQEVPIQLALIHIPVQEFIDMWNEADTSGWRGEPPGCGLVNTGTFQALKDAGVQAIYSGHDHANDYIGLWDGVRLAYGRQSGYGRYGPPPGMVRGARVIELKLGESAAESDTWIRLENGQRENQTATPADNKAQKVDGCAAMEVKDVLGKNDCENGVHWIDSTDLNCASNGIYNSVPNRLGSIQGLVLKALPRQDFANNVTLLFPTPDIWSDTLYHLNQSQRAGLQAFPPEVADAFLPYLMPGTYATALELAEAGTIESFAGTNVTVTMDPESRDFYAIVRLADGQELFYRILDYPVQEGPLTGMFVYSPQTSMITPEISGQPNLLSQIPWDTLTPVNGTANSTTGA</sequence>
<dbReference type="InterPro" id="IPR004843">
    <property type="entry name" value="Calcineurin-like_PHP"/>
</dbReference>
<organism evidence="10 11">
    <name type="scientific">Chlorella sorokiniana</name>
    <name type="common">Freshwater green alga</name>
    <dbReference type="NCBI Taxonomy" id="3076"/>
    <lineage>
        <taxon>Eukaryota</taxon>
        <taxon>Viridiplantae</taxon>
        <taxon>Chlorophyta</taxon>
        <taxon>core chlorophytes</taxon>
        <taxon>Trebouxiophyceae</taxon>
        <taxon>Chlorellales</taxon>
        <taxon>Chlorellaceae</taxon>
        <taxon>Chlorella clade</taxon>
        <taxon>Chlorella</taxon>
    </lineage>
</organism>
<dbReference type="InterPro" id="IPR029052">
    <property type="entry name" value="Metallo-depent_PP-like"/>
</dbReference>
<dbReference type="PROSITE" id="PS51289">
    <property type="entry name" value="GLG1_C_RICH"/>
    <property type="match status" value="5"/>
</dbReference>
<feature type="signal peptide" evidence="8">
    <location>
        <begin position="1"/>
        <end position="23"/>
    </location>
</feature>
<evidence type="ECO:0000256" key="7">
    <source>
        <dbReference type="ARBA" id="ARBA00023180"/>
    </source>
</evidence>
<evidence type="ECO:0000256" key="1">
    <source>
        <dbReference type="ARBA" id="ARBA00004479"/>
    </source>
</evidence>
<evidence type="ECO:0000256" key="6">
    <source>
        <dbReference type="ARBA" id="ARBA00023136"/>
    </source>
</evidence>
<keyword evidence="7" id="KW-0325">Glycoprotein</keyword>
<dbReference type="PROSITE" id="PS51257">
    <property type="entry name" value="PROKAR_LIPOPROTEIN"/>
    <property type="match status" value="1"/>
</dbReference>
<dbReference type="Proteomes" id="UP000239899">
    <property type="component" value="Unassembled WGS sequence"/>
</dbReference>
<dbReference type="Pfam" id="PF00839">
    <property type="entry name" value="Cys_rich_FGFR"/>
    <property type="match status" value="10"/>
</dbReference>
<dbReference type="EMBL" id="LHPG02000008">
    <property type="protein sequence ID" value="PRW56764.1"/>
    <property type="molecule type" value="Genomic_DNA"/>
</dbReference>
<evidence type="ECO:0000313" key="10">
    <source>
        <dbReference type="EMBL" id="PRW56764.1"/>
    </source>
</evidence>
<dbReference type="InterPro" id="IPR001893">
    <property type="entry name" value="Cys-rich_GLG1_repeat"/>
</dbReference>
<keyword evidence="5" id="KW-1133">Transmembrane helix</keyword>
<keyword evidence="3 8" id="KW-0732">Signal</keyword>
<dbReference type="InterPro" id="IPR017873">
    <property type="entry name" value="Cys-rich_GLG1_repeat_euk"/>
</dbReference>
<dbReference type="Gene3D" id="3.60.21.10">
    <property type="match status" value="1"/>
</dbReference>
<dbReference type="SUPFAM" id="SSF56300">
    <property type="entry name" value="Metallo-dependent phosphatases"/>
    <property type="match status" value="1"/>
</dbReference>
<accession>A0A2P6TRS8</accession>
<comment type="subcellular location">
    <subcellularLocation>
        <location evidence="1">Membrane</location>
        <topology evidence="1">Single-pass type I membrane protein</topology>
    </subcellularLocation>
</comment>
<keyword evidence="4" id="KW-0677">Repeat</keyword>
<evidence type="ECO:0000313" key="11">
    <source>
        <dbReference type="Proteomes" id="UP000239899"/>
    </source>
</evidence>
<dbReference type="InterPro" id="IPR039728">
    <property type="entry name" value="GLG1"/>
</dbReference>
<feature type="domain" description="Calcineurin-like phosphoesterase" evidence="9">
    <location>
        <begin position="934"/>
        <end position="1170"/>
    </location>
</feature>
<evidence type="ECO:0000256" key="3">
    <source>
        <dbReference type="ARBA" id="ARBA00022729"/>
    </source>
</evidence>
<dbReference type="CDD" id="cd07383">
    <property type="entry name" value="MPP_Dcr2"/>
    <property type="match status" value="1"/>
</dbReference>
<evidence type="ECO:0000256" key="5">
    <source>
        <dbReference type="ARBA" id="ARBA00022989"/>
    </source>
</evidence>
<dbReference type="GO" id="GO:0000139">
    <property type="term" value="C:Golgi membrane"/>
    <property type="evidence" value="ECO:0007669"/>
    <property type="project" value="InterPro"/>
</dbReference>
<dbReference type="Pfam" id="PF00149">
    <property type="entry name" value="Metallophos"/>
    <property type="match status" value="1"/>
</dbReference>
<keyword evidence="2" id="KW-0812">Transmembrane</keyword>
<evidence type="ECO:0000259" key="9">
    <source>
        <dbReference type="Pfam" id="PF00149"/>
    </source>
</evidence>